<organism evidence="1 2">
    <name type="scientific">Racocetra persica</name>
    <dbReference type="NCBI Taxonomy" id="160502"/>
    <lineage>
        <taxon>Eukaryota</taxon>
        <taxon>Fungi</taxon>
        <taxon>Fungi incertae sedis</taxon>
        <taxon>Mucoromycota</taxon>
        <taxon>Glomeromycotina</taxon>
        <taxon>Glomeromycetes</taxon>
        <taxon>Diversisporales</taxon>
        <taxon>Gigasporaceae</taxon>
        <taxon>Racocetra</taxon>
    </lineage>
</organism>
<feature type="non-terminal residue" evidence="1">
    <location>
        <position position="45"/>
    </location>
</feature>
<gene>
    <name evidence="1" type="ORF">RPERSI_LOCUS29010</name>
</gene>
<protein>
    <submittedName>
        <fullName evidence="1">17882_t:CDS:1</fullName>
    </submittedName>
</protein>
<proteinExistence type="predicted"/>
<dbReference type="Proteomes" id="UP000789920">
    <property type="component" value="Unassembled WGS sequence"/>
</dbReference>
<evidence type="ECO:0000313" key="1">
    <source>
        <dbReference type="EMBL" id="CAG8833920.1"/>
    </source>
</evidence>
<keyword evidence="2" id="KW-1185">Reference proteome</keyword>
<sequence>MLINEAEIQHCSESQMNTPELETNTSSQGSSFKCLLSQKDIDELF</sequence>
<reference evidence="1" key="1">
    <citation type="submission" date="2021-06" db="EMBL/GenBank/DDBJ databases">
        <authorList>
            <person name="Kallberg Y."/>
            <person name="Tangrot J."/>
            <person name="Rosling A."/>
        </authorList>
    </citation>
    <scope>NUCLEOTIDE SEQUENCE</scope>
    <source>
        <strain evidence="1">MA461A</strain>
    </source>
</reference>
<evidence type="ECO:0000313" key="2">
    <source>
        <dbReference type="Proteomes" id="UP000789920"/>
    </source>
</evidence>
<comment type="caution">
    <text evidence="1">The sequence shown here is derived from an EMBL/GenBank/DDBJ whole genome shotgun (WGS) entry which is preliminary data.</text>
</comment>
<name>A0ACA9SCE2_9GLOM</name>
<dbReference type="EMBL" id="CAJVQC010107728">
    <property type="protein sequence ID" value="CAG8833920.1"/>
    <property type="molecule type" value="Genomic_DNA"/>
</dbReference>
<feature type="non-terminal residue" evidence="1">
    <location>
        <position position="1"/>
    </location>
</feature>
<accession>A0ACA9SCE2</accession>